<feature type="binding site" description="axial binding residue" evidence="9">
    <location>
        <position position="197"/>
    </location>
    <ligand>
        <name>heme c</name>
        <dbReference type="ChEBI" id="CHEBI:61717"/>
        <label>2</label>
    </ligand>
    <ligandPart>
        <name>Fe</name>
        <dbReference type="ChEBI" id="CHEBI:18248"/>
    </ligandPart>
</feature>
<evidence type="ECO:0000313" key="11">
    <source>
        <dbReference type="EMBL" id="QPH96854.1"/>
    </source>
</evidence>
<keyword evidence="2 8" id="KW-0349">Heme</keyword>
<feature type="binding site" description="covalent" evidence="8">
    <location>
        <position position="54"/>
    </location>
    <ligand>
        <name>heme c</name>
        <dbReference type="ChEBI" id="CHEBI:61717"/>
        <label>1</label>
    </ligand>
</feature>
<keyword evidence="3 9" id="KW-0479">Metal-binding</keyword>
<name>A0A7S9RS29_9BACT</name>
<evidence type="ECO:0000256" key="2">
    <source>
        <dbReference type="ARBA" id="ARBA00022617"/>
    </source>
</evidence>
<dbReference type="EMBL" id="CP049263">
    <property type="protein sequence ID" value="QPH96854.1"/>
    <property type="molecule type" value="Genomic_DNA"/>
</dbReference>
<reference evidence="11 12" key="2">
    <citation type="journal article" date="2020" name="Microb. Genom.">
        <title>Analysis of complete Campylobacter concisus genomes identifies genomospecies features, secretion systems and novel plasmids and their association with severe ulcerative colitis.</title>
        <authorList>
            <person name="Liu F."/>
            <person name="Chen S."/>
            <person name="Luu L.D.W."/>
            <person name="Lee S.A."/>
            <person name="Tay A.C.Y."/>
            <person name="Wu R."/>
            <person name="Riordan S.M."/>
            <person name="Lan R."/>
            <person name="Liu L."/>
            <person name="Zhang L."/>
        </authorList>
    </citation>
    <scope>NUCLEOTIDE SEQUENCE [LARGE SCALE GENOMIC DNA]</scope>
    <source>
        <strain evidence="11 12">H16O-S1</strain>
    </source>
</reference>
<dbReference type="InterPro" id="IPR036909">
    <property type="entry name" value="Cyt_c-like_dom_sf"/>
</dbReference>
<dbReference type="AlphaFoldDB" id="A0A7S9RS29"/>
<dbReference type="Proteomes" id="UP000594571">
    <property type="component" value="Chromosome"/>
</dbReference>
<keyword evidence="7 9" id="KW-0408">Iron</keyword>
<dbReference type="PANTHER" id="PTHR30600:SF7">
    <property type="entry name" value="CYTOCHROME C PEROXIDASE-RELATED"/>
    <property type="match status" value="1"/>
</dbReference>
<gene>
    <name evidence="11" type="ORF">CVS89_00820</name>
</gene>
<keyword evidence="5" id="KW-0574">Periplasm</keyword>
<evidence type="ECO:0000256" key="3">
    <source>
        <dbReference type="ARBA" id="ARBA00022723"/>
    </source>
</evidence>
<sequence length="290" mass="32979">MRVLILCIFTITISFCEYSSYEPLTVTKYNEEKAMLGKKLFFDKRLSPNENYSCQTCHNLYWNLSGSNQSSTEKGMLNPPSILNAAANYLFYNDAKKTNLKDQVKESITSRIELNSNNDKVVDTVNSISEYKILFKEIYEDGISLNNIIDAIVEFEKAVLSIDSPFDHFISGDDNAISNEAKKGFDIFNKIGCVACHNGRNLGGNLMQDLGHNKISALDTNKRLRRVPSLRNIAKTAPYLSHGEMSDLKETLRYVSYYQLGHELSKDEMDALYAFLLTLNGKRPRILNEY</sequence>
<accession>A0A7S9RS29</accession>
<evidence type="ECO:0000256" key="4">
    <source>
        <dbReference type="ARBA" id="ARBA00022729"/>
    </source>
</evidence>
<feature type="binding site" description="covalent" evidence="8">
    <location>
        <position position="57"/>
    </location>
    <ligand>
        <name>heme c</name>
        <dbReference type="ChEBI" id="CHEBI:61717"/>
        <label>1</label>
    </ligand>
</feature>
<dbReference type="Gene3D" id="1.10.760.10">
    <property type="entry name" value="Cytochrome c-like domain"/>
    <property type="match status" value="2"/>
</dbReference>
<dbReference type="PIRSF" id="PIRSF000294">
    <property type="entry name" value="Cytochrome-c_peroxidase"/>
    <property type="match status" value="1"/>
</dbReference>
<organism evidence="11 12">
    <name type="scientific">Campylobacter concisus</name>
    <dbReference type="NCBI Taxonomy" id="199"/>
    <lineage>
        <taxon>Bacteria</taxon>
        <taxon>Pseudomonadati</taxon>
        <taxon>Campylobacterota</taxon>
        <taxon>Epsilonproteobacteria</taxon>
        <taxon>Campylobacterales</taxon>
        <taxon>Campylobacteraceae</taxon>
        <taxon>Campylobacter</taxon>
    </lineage>
</organism>
<feature type="binding site" description="covalent" evidence="8">
    <location>
        <position position="193"/>
    </location>
    <ligand>
        <name>heme c</name>
        <dbReference type="ChEBI" id="CHEBI:61717"/>
        <label>2</label>
    </ligand>
</feature>
<dbReference type="GO" id="GO:0004130">
    <property type="term" value="F:cytochrome-c peroxidase activity"/>
    <property type="evidence" value="ECO:0007669"/>
    <property type="project" value="TreeGrafter"/>
</dbReference>
<dbReference type="GO" id="GO:0046872">
    <property type="term" value="F:metal ion binding"/>
    <property type="evidence" value="ECO:0007669"/>
    <property type="project" value="UniProtKB-KW"/>
</dbReference>
<protein>
    <submittedName>
        <fullName evidence="11">C-type cytochrome</fullName>
    </submittedName>
</protein>
<dbReference type="GO" id="GO:0042597">
    <property type="term" value="C:periplasmic space"/>
    <property type="evidence" value="ECO:0007669"/>
    <property type="project" value="UniProtKB-SubCell"/>
</dbReference>
<proteinExistence type="predicted"/>
<keyword evidence="4" id="KW-0732">Signal</keyword>
<dbReference type="InterPro" id="IPR026259">
    <property type="entry name" value="MauG/Cytc_peroxidase"/>
</dbReference>
<evidence type="ECO:0000256" key="6">
    <source>
        <dbReference type="ARBA" id="ARBA00023002"/>
    </source>
</evidence>
<dbReference type="InterPro" id="IPR009056">
    <property type="entry name" value="Cyt_c-like_dom"/>
</dbReference>
<dbReference type="InterPro" id="IPR051395">
    <property type="entry name" value="Cytochrome_c_Peroxidase/MauG"/>
</dbReference>
<feature type="binding site" description="covalent" evidence="8">
    <location>
        <position position="196"/>
    </location>
    <ligand>
        <name>heme c</name>
        <dbReference type="ChEBI" id="CHEBI:61717"/>
        <label>2</label>
    </ligand>
</feature>
<evidence type="ECO:0000313" key="12">
    <source>
        <dbReference type="Proteomes" id="UP000594571"/>
    </source>
</evidence>
<dbReference type="RefSeq" id="WP_103644015.1">
    <property type="nucleotide sequence ID" value="NZ_CP049263.1"/>
</dbReference>
<evidence type="ECO:0000256" key="8">
    <source>
        <dbReference type="PIRSR" id="PIRSR000294-1"/>
    </source>
</evidence>
<evidence type="ECO:0000256" key="9">
    <source>
        <dbReference type="PIRSR" id="PIRSR000294-2"/>
    </source>
</evidence>
<evidence type="ECO:0000256" key="1">
    <source>
        <dbReference type="ARBA" id="ARBA00004418"/>
    </source>
</evidence>
<dbReference type="Pfam" id="PF03150">
    <property type="entry name" value="CCP_MauG"/>
    <property type="match status" value="1"/>
</dbReference>
<dbReference type="Pfam" id="PF00034">
    <property type="entry name" value="Cytochrom_C"/>
    <property type="match status" value="1"/>
</dbReference>
<dbReference type="PROSITE" id="PS51007">
    <property type="entry name" value="CYTC"/>
    <property type="match status" value="1"/>
</dbReference>
<dbReference type="PANTHER" id="PTHR30600">
    <property type="entry name" value="CYTOCHROME C PEROXIDASE-RELATED"/>
    <property type="match status" value="1"/>
</dbReference>
<comment type="cofactor">
    <cofactor evidence="8">
        <name>heme</name>
        <dbReference type="ChEBI" id="CHEBI:30413"/>
    </cofactor>
    <text evidence="8">Binds 2 heme groups.</text>
</comment>
<comment type="PTM">
    <text evidence="8">Binds 2 heme groups per subunit.</text>
</comment>
<evidence type="ECO:0000259" key="10">
    <source>
        <dbReference type="PROSITE" id="PS51007"/>
    </source>
</evidence>
<feature type="binding site" description="axial binding residue" evidence="9">
    <location>
        <position position="58"/>
    </location>
    <ligand>
        <name>heme c</name>
        <dbReference type="ChEBI" id="CHEBI:61717"/>
        <label>1</label>
    </ligand>
    <ligandPart>
        <name>Fe</name>
        <dbReference type="ChEBI" id="CHEBI:18248"/>
    </ligandPart>
</feature>
<feature type="domain" description="Cytochrome c" evidence="10">
    <location>
        <begin position="179"/>
        <end position="280"/>
    </location>
</feature>
<dbReference type="SUPFAM" id="SSF46626">
    <property type="entry name" value="Cytochrome c"/>
    <property type="match status" value="2"/>
</dbReference>
<dbReference type="InterPro" id="IPR004852">
    <property type="entry name" value="Di-haem_cyt_c_peroxidsae"/>
</dbReference>
<comment type="subcellular location">
    <subcellularLocation>
        <location evidence="1">Periplasm</location>
    </subcellularLocation>
</comment>
<evidence type="ECO:0000256" key="5">
    <source>
        <dbReference type="ARBA" id="ARBA00022764"/>
    </source>
</evidence>
<dbReference type="GO" id="GO:0009055">
    <property type="term" value="F:electron transfer activity"/>
    <property type="evidence" value="ECO:0007669"/>
    <property type="project" value="InterPro"/>
</dbReference>
<reference evidence="11 12" key="1">
    <citation type="journal article" date="2018" name="Emerg. Microbes Infect.">
        <title>Genomic analysis of oral Campylobacter concisus strains identified a potential bacterial molecular marker associated with active Crohn's disease.</title>
        <authorList>
            <person name="Liu F."/>
            <person name="Ma R."/>
            <person name="Tay C.Y.A."/>
            <person name="Octavia S."/>
            <person name="Lan R."/>
            <person name="Chung H.K.L."/>
            <person name="Riordan S.M."/>
            <person name="Grimm M.C."/>
            <person name="Leong R.W."/>
            <person name="Tanaka M.M."/>
            <person name="Connor S."/>
            <person name="Zhang L."/>
        </authorList>
    </citation>
    <scope>NUCLEOTIDE SEQUENCE [LARGE SCALE GENOMIC DNA]</scope>
    <source>
        <strain evidence="11 12">H16O-S1</strain>
    </source>
</reference>
<keyword evidence="6" id="KW-0560">Oxidoreductase</keyword>
<dbReference type="GO" id="GO:0020037">
    <property type="term" value="F:heme binding"/>
    <property type="evidence" value="ECO:0007669"/>
    <property type="project" value="InterPro"/>
</dbReference>
<evidence type="ECO:0000256" key="7">
    <source>
        <dbReference type="ARBA" id="ARBA00023004"/>
    </source>
</evidence>